<keyword evidence="7" id="KW-0238">DNA-binding</keyword>
<evidence type="ECO:0000256" key="11">
    <source>
        <dbReference type="PROSITE-ProRule" id="PRU00042"/>
    </source>
</evidence>
<keyword evidence="2" id="KW-0479">Metal-binding</keyword>
<evidence type="ECO:0000256" key="2">
    <source>
        <dbReference type="ARBA" id="ARBA00022723"/>
    </source>
</evidence>
<keyword evidence="8" id="KW-0010">Activator</keyword>
<dbReference type="SMART" id="SM00355">
    <property type="entry name" value="ZnF_C2H2"/>
    <property type="match status" value="3"/>
</dbReference>
<evidence type="ECO:0000256" key="1">
    <source>
        <dbReference type="ARBA" id="ARBA00004123"/>
    </source>
</evidence>
<dbReference type="AlphaFoldDB" id="A0A3N0XG64"/>
<dbReference type="SUPFAM" id="SSF57667">
    <property type="entry name" value="beta-beta-alpha zinc fingers"/>
    <property type="match status" value="2"/>
</dbReference>
<dbReference type="GO" id="GO:0045893">
    <property type="term" value="P:positive regulation of DNA-templated transcription"/>
    <property type="evidence" value="ECO:0007669"/>
    <property type="project" value="UniProtKB-ARBA"/>
</dbReference>
<evidence type="ECO:0000256" key="6">
    <source>
        <dbReference type="ARBA" id="ARBA00023015"/>
    </source>
</evidence>
<feature type="region of interest" description="Disordered" evidence="12">
    <location>
        <begin position="31"/>
        <end position="69"/>
    </location>
</feature>
<proteinExistence type="predicted"/>
<dbReference type="GO" id="GO:0000981">
    <property type="term" value="F:DNA-binding transcription factor activity, RNA polymerase II-specific"/>
    <property type="evidence" value="ECO:0007669"/>
    <property type="project" value="TreeGrafter"/>
</dbReference>
<comment type="caution">
    <text evidence="14">The sequence shown here is derived from an EMBL/GenBank/DDBJ whole genome shotgun (WGS) entry which is preliminary data.</text>
</comment>
<dbReference type="FunFam" id="3.30.160.60:FF:002300">
    <property type="entry name" value="Kruppel like factor 18"/>
    <property type="match status" value="1"/>
</dbReference>
<keyword evidence="10" id="KW-0539">Nucleus</keyword>
<dbReference type="PANTHER" id="PTHR23235:SF141">
    <property type="entry name" value="KRUEPPEL-LIKE FACTOR 15"/>
    <property type="match status" value="1"/>
</dbReference>
<keyword evidence="9" id="KW-0804">Transcription</keyword>
<evidence type="ECO:0000313" key="14">
    <source>
        <dbReference type="EMBL" id="ROI16328.1"/>
    </source>
</evidence>
<sequence>MVSISDKAVATANEAFADHSLATLPFFEVGGSESSERGSSISCSSPETGDAGARLSYSPGEEDEDEGPLQIFLDSTEELLTQQSKLPDFCELPSTFSPTLEDIEEFLMEKMELVRDAPLSPEDKSKEDEPPMQPSSPSDTEPKSNTASPAPAAQSVNATASSAPVLVGAPFVLQLQPLQLSHTLQQPDTQSGMANGLRVAHLVLGVQGAQNITLLSPQMPSATFLPIMGEAVNQDQKYVKIAPLPIAVRAVGIAGAGLVKAITPRPSRSSTETLRVHKCSHPGCEKMYTKSSHLKAHFRRHTGEKPYLCSWPDCGWRFSRSDELSRHRRSHSGVKPYECTMCDKKFARSDHLSKHTKVHRGPRAGRLVRANV</sequence>
<evidence type="ECO:0000256" key="10">
    <source>
        <dbReference type="ARBA" id="ARBA00023242"/>
    </source>
</evidence>
<evidence type="ECO:0000256" key="5">
    <source>
        <dbReference type="ARBA" id="ARBA00022833"/>
    </source>
</evidence>
<protein>
    <submittedName>
        <fullName evidence="14">Krueppel-like factor 15</fullName>
    </submittedName>
</protein>
<dbReference type="OrthoDB" id="6365676at2759"/>
<evidence type="ECO:0000256" key="4">
    <source>
        <dbReference type="ARBA" id="ARBA00022771"/>
    </source>
</evidence>
<feature type="domain" description="C2H2-type" evidence="13">
    <location>
        <begin position="307"/>
        <end position="336"/>
    </location>
</feature>
<evidence type="ECO:0000256" key="3">
    <source>
        <dbReference type="ARBA" id="ARBA00022737"/>
    </source>
</evidence>
<dbReference type="InterPro" id="IPR036236">
    <property type="entry name" value="Znf_C2H2_sf"/>
</dbReference>
<feature type="region of interest" description="Disordered" evidence="12">
    <location>
        <begin position="118"/>
        <end position="156"/>
    </location>
</feature>
<dbReference type="EMBL" id="RJVU01075544">
    <property type="protein sequence ID" value="ROI16328.1"/>
    <property type="molecule type" value="Genomic_DNA"/>
</dbReference>
<dbReference type="GO" id="GO:0008270">
    <property type="term" value="F:zinc ion binding"/>
    <property type="evidence" value="ECO:0007669"/>
    <property type="project" value="UniProtKB-KW"/>
</dbReference>
<evidence type="ECO:0000313" key="15">
    <source>
        <dbReference type="Proteomes" id="UP000281406"/>
    </source>
</evidence>
<feature type="compositionally biased region" description="Basic and acidic residues" evidence="12">
    <location>
        <begin position="118"/>
        <end position="129"/>
    </location>
</feature>
<dbReference type="FunFam" id="3.30.160.60:FF:000368">
    <property type="entry name" value="Krueppel-like factor 15"/>
    <property type="match status" value="1"/>
</dbReference>
<evidence type="ECO:0000256" key="12">
    <source>
        <dbReference type="SAM" id="MobiDB-lite"/>
    </source>
</evidence>
<dbReference type="GO" id="GO:0005634">
    <property type="term" value="C:nucleus"/>
    <property type="evidence" value="ECO:0007669"/>
    <property type="project" value="UniProtKB-SubCell"/>
</dbReference>
<keyword evidence="6" id="KW-0805">Transcription regulation</keyword>
<keyword evidence="5" id="KW-0862">Zinc</keyword>
<keyword evidence="15" id="KW-1185">Reference proteome</keyword>
<accession>A0A3N0XG64</accession>
<dbReference type="PROSITE" id="PS50157">
    <property type="entry name" value="ZINC_FINGER_C2H2_2"/>
    <property type="match status" value="3"/>
</dbReference>
<dbReference type="GO" id="GO:0000978">
    <property type="term" value="F:RNA polymerase II cis-regulatory region sequence-specific DNA binding"/>
    <property type="evidence" value="ECO:0007669"/>
    <property type="project" value="TreeGrafter"/>
</dbReference>
<evidence type="ECO:0000259" key="13">
    <source>
        <dbReference type="PROSITE" id="PS50157"/>
    </source>
</evidence>
<dbReference type="PROSITE" id="PS00028">
    <property type="entry name" value="ZINC_FINGER_C2H2_1"/>
    <property type="match status" value="3"/>
</dbReference>
<feature type="compositionally biased region" description="Low complexity" evidence="12">
    <location>
        <begin position="31"/>
        <end position="45"/>
    </location>
</feature>
<evidence type="ECO:0000256" key="8">
    <source>
        <dbReference type="ARBA" id="ARBA00023159"/>
    </source>
</evidence>
<comment type="subcellular location">
    <subcellularLocation>
        <location evidence="1">Nucleus</location>
    </subcellularLocation>
</comment>
<dbReference type="InterPro" id="IPR013087">
    <property type="entry name" value="Znf_C2H2_type"/>
</dbReference>
<evidence type="ECO:0000256" key="9">
    <source>
        <dbReference type="ARBA" id="ARBA00023163"/>
    </source>
</evidence>
<dbReference type="FunFam" id="3.30.160.60:FF:000018">
    <property type="entry name" value="Krueppel-like factor 15"/>
    <property type="match status" value="1"/>
</dbReference>
<dbReference type="PANTHER" id="PTHR23235">
    <property type="entry name" value="KRUEPPEL-LIKE TRANSCRIPTION FACTOR"/>
    <property type="match status" value="1"/>
</dbReference>
<evidence type="ECO:0000256" key="7">
    <source>
        <dbReference type="ARBA" id="ARBA00023125"/>
    </source>
</evidence>
<gene>
    <name evidence="14" type="ORF">DPX16_12446</name>
</gene>
<dbReference type="Pfam" id="PF00096">
    <property type="entry name" value="zf-C2H2"/>
    <property type="match status" value="3"/>
</dbReference>
<feature type="domain" description="C2H2-type" evidence="13">
    <location>
        <begin position="277"/>
        <end position="306"/>
    </location>
</feature>
<dbReference type="Gene3D" id="3.30.160.60">
    <property type="entry name" value="Classic Zinc Finger"/>
    <property type="match status" value="3"/>
</dbReference>
<feature type="domain" description="C2H2-type" evidence="13">
    <location>
        <begin position="337"/>
        <end position="364"/>
    </location>
</feature>
<organism evidence="14 15">
    <name type="scientific">Anabarilius grahami</name>
    <name type="common">Kanglang fish</name>
    <name type="synonym">Barilius grahami</name>
    <dbReference type="NCBI Taxonomy" id="495550"/>
    <lineage>
        <taxon>Eukaryota</taxon>
        <taxon>Metazoa</taxon>
        <taxon>Chordata</taxon>
        <taxon>Craniata</taxon>
        <taxon>Vertebrata</taxon>
        <taxon>Euteleostomi</taxon>
        <taxon>Actinopterygii</taxon>
        <taxon>Neopterygii</taxon>
        <taxon>Teleostei</taxon>
        <taxon>Ostariophysi</taxon>
        <taxon>Cypriniformes</taxon>
        <taxon>Xenocyprididae</taxon>
        <taxon>Xenocypridinae</taxon>
        <taxon>Xenocypridinae incertae sedis</taxon>
        <taxon>Anabarilius</taxon>
    </lineage>
</organism>
<name>A0A3N0XG64_ANAGA</name>
<reference evidence="14 15" key="1">
    <citation type="submission" date="2018-10" db="EMBL/GenBank/DDBJ databases">
        <title>Genome assembly for a Yunnan-Guizhou Plateau 3E fish, Anabarilius grahami (Regan), and its evolutionary and genetic applications.</title>
        <authorList>
            <person name="Jiang W."/>
        </authorList>
    </citation>
    <scope>NUCLEOTIDE SEQUENCE [LARGE SCALE GENOMIC DNA]</scope>
    <source>
        <strain evidence="14">AG-KIZ</strain>
        <tissue evidence="14">Muscle</tissue>
    </source>
</reference>
<dbReference type="Proteomes" id="UP000281406">
    <property type="component" value="Unassembled WGS sequence"/>
</dbReference>
<keyword evidence="3" id="KW-0677">Repeat</keyword>
<feature type="compositionally biased region" description="Polar residues" evidence="12">
    <location>
        <begin position="135"/>
        <end position="156"/>
    </location>
</feature>
<keyword evidence="4 11" id="KW-0863">Zinc-finger</keyword>